<sequence>MSEARRPKAVALMSGGLDSTLAAKLMLMQGVEVIGVNFAGGYCPVFAGNKTDAEKAAETLGVELVRLPIDEDFVAMVRAPKYSRGRNMNPCIDCHILMIRRAWEYGRTRGAGFVVTGEVLGQRPLSQHRQALEIVARRSGTKGLLLRPLSARCLEPTEPEQRGLVDREKLLDIKGRSRKRQMALAQEWGITEYPAPAGGCLLTDAGYAGRLREAFARGEDSVETLELLAIGRHFRLPSGARLVVGRNRAENEELLRRASGNAAVIDATPVPGPLGLLIPDSGHGERLLAAGICARYSDRRKDARVPVSIAGVRVETTPVTPEAADRLNVDRRLEGQLPHLP</sequence>
<dbReference type="PANTHER" id="PTHR11933:SF6">
    <property type="entry name" value="THIL AANH DOMAIN-CONTAINING PROTEIN"/>
    <property type="match status" value="1"/>
</dbReference>
<name>A0A7C4GC18_UNCW3</name>
<gene>
    <name evidence="5" type="ORF">ENS41_08825</name>
</gene>
<dbReference type="SUPFAM" id="SSF52402">
    <property type="entry name" value="Adenine nucleotide alpha hydrolases-like"/>
    <property type="match status" value="1"/>
</dbReference>
<dbReference type="Gene3D" id="3.40.50.620">
    <property type="entry name" value="HUPs"/>
    <property type="match status" value="1"/>
</dbReference>
<dbReference type="EMBL" id="DSUT01000186">
    <property type="protein sequence ID" value="HGK29030.1"/>
    <property type="molecule type" value="Genomic_DNA"/>
</dbReference>
<dbReference type="InterPro" id="IPR059101">
    <property type="entry name" value="NFACT-R_2"/>
</dbReference>
<accession>A0A7C4GC18</accession>
<dbReference type="PANTHER" id="PTHR11933">
    <property type="entry name" value="TRNA 5-METHYLAMINOMETHYL-2-THIOURIDYLATE -METHYLTRANSFERASE"/>
    <property type="match status" value="1"/>
</dbReference>
<dbReference type="Pfam" id="PF02568">
    <property type="entry name" value="ThiI"/>
    <property type="match status" value="1"/>
</dbReference>
<evidence type="ECO:0000259" key="3">
    <source>
        <dbReference type="Pfam" id="PF02568"/>
    </source>
</evidence>
<feature type="domain" description="Thil AANH" evidence="3">
    <location>
        <begin position="8"/>
        <end position="149"/>
    </location>
</feature>
<comment type="caution">
    <text evidence="5">The sequence shown here is derived from an EMBL/GenBank/DDBJ whole genome shotgun (WGS) entry which is preliminary data.</text>
</comment>
<dbReference type="InterPro" id="IPR014729">
    <property type="entry name" value="Rossmann-like_a/b/a_fold"/>
</dbReference>
<feature type="domain" description="NFACT protein RNA binding" evidence="4">
    <location>
        <begin position="231"/>
        <end position="322"/>
    </location>
</feature>
<evidence type="ECO:0000256" key="1">
    <source>
        <dbReference type="ARBA" id="ARBA00022741"/>
    </source>
</evidence>
<evidence type="ECO:0000313" key="5">
    <source>
        <dbReference type="EMBL" id="HGK29030.1"/>
    </source>
</evidence>
<keyword evidence="1" id="KW-0547">Nucleotide-binding</keyword>
<evidence type="ECO:0000259" key="4">
    <source>
        <dbReference type="Pfam" id="PF18297"/>
    </source>
</evidence>
<dbReference type="AlphaFoldDB" id="A0A7C4GC18"/>
<organism evidence="5">
    <name type="scientific">candidate division WOR-3 bacterium</name>
    <dbReference type="NCBI Taxonomy" id="2052148"/>
    <lineage>
        <taxon>Bacteria</taxon>
        <taxon>Bacteria division WOR-3</taxon>
    </lineage>
</organism>
<evidence type="ECO:0000256" key="2">
    <source>
        <dbReference type="ARBA" id="ARBA00022840"/>
    </source>
</evidence>
<dbReference type="GO" id="GO:0004810">
    <property type="term" value="F:CCA tRNA nucleotidyltransferase activity"/>
    <property type="evidence" value="ECO:0007669"/>
    <property type="project" value="InterPro"/>
</dbReference>
<dbReference type="Pfam" id="PF18297">
    <property type="entry name" value="NFACT-R_2"/>
    <property type="match status" value="1"/>
</dbReference>
<dbReference type="InterPro" id="IPR020536">
    <property type="entry name" value="ThiI_AANH"/>
</dbReference>
<dbReference type="GO" id="GO:0005524">
    <property type="term" value="F:ATP binding"/>
    <property type="evidence" value="ECO:0007669"/>
    <property type="project" value="UniProtKB-KW"/>
</dbReference>
<protein>
    <submittedName>
        <fullName evidence="5">tRNA 4-thiouridine(8) synthase ThiI</fullName>
    </submittedName>
</protein>
<proteinExistence type="predicted"/>
<reference evidence="5" key="1">
    <citation type="journal article" date="2020" name="mSystems">
        <title>Genome- and Community-Level Interaction Insights into Carbon Utilization and Element Cycling Functions of Hydrothermarchaeota in Hydrothermal Sediment.</title>
        <authorList>
            <person name="Zhou Z."/>
            <person name="Liu Y."/>
            <person name="Xu W."/>
            <person name="Pan J."/>
            <person name="Luo Z.H."/>
            <person name="Li M."/>
        </authorList>
    </citation>
    <scope>NUCLEOTIDE SEQUENCE [LARGE SCALE GENOMIC DNA]</scope>
    <source>
        <strain evidence="5">SpSt-488</strain>
    </source>
</reference>
<keyword evidence="2" id="KW-0067">ATP-binding</keyword>